<organism evidence="2 3">
    <name type="scientific">Streptomyces xiamenensis</name>
    <dbReference type="NCBI Taxonomy" id="408015"/>
    <lineage>
        <taxon>Bacteria</taxon>
        <taxon>Bacillati</taxon>
        <taxon>Actinomycetota</taxon>
        <taxon>Actinomycetes</taxon>
        <taxon>Kitasatosporales</taxon>
        <taxon>Streptomycetaceae</taxon>
        <taxon>Streptomyces</taxon>
    </lineage>
</organism>
<dbReference type="CDD" id="cd08500">
    <property type="entry name" value="PBP2_NikA_DppA_OppA_like_4"/>
    <property type="match status" value="1"/>
</dbReference>
<dbReference type="Gene3D" id="3.10.105.10">
    <property type="entry name" value="Dipeptide-binding Protein, Domain 3"/>
    <property type="match status" value="1"/>
</dbReference>
<evidence type="ECO:0000259" key="1">
    <source>
        <dbReference type="Pfam" id="PF00496"/>
    </source>
</evidence>
<dbReference type="GO" id="GO:1904680">
    <property type="term" value="F:peptide transmembrane transporter activity"/>
    <property type="evidence" value="ECO:0007669"/>
    <property type="project" value="TreeGrafter"/>
</dbReference>
<dbReference type="SUPFAM" id="SSF53850">
    <property type="entry name" value="Periplasmic binding protein-like II"/>
    <property type="match status" value="1"/>
</dbReference>
<evidence type="ECO:0000313" key="3">
    <source>
        <dbReference type="Proteomes" id="UP000034034"/>
    </source>
</evidence>
<dbReference type="PROSITE" id="PS51318">
    <property type="entry name" value="TAT"/>
    <property type="match status" value="1"/>
</dbReference>
<dbReference type="PANTHER" id="PTHR30290">
    <property type="entry name" value="PERIPLASMIC BINDING COMPONENT OF ABC TRANSPORTER"/>
    <property type="match status" value="1"/>
</dbReference>
<dbReference type="Gene3D" id="3.40.190.10">
    <property type="entry name" value="Periplasmic binding protein-like II"/>
    <property type="match status" value="1"/>
</dbReference>
<dbReference type="KEGG" id="sxi:SXIM_41620"/>
<dbReference type="InterPro" id="IPR000914">
    <property type="entry name" value="SBP_5_dom"/>
</dbReference>
<dbReference type="HOGENOM" id="CLU_017028_8_2_11"/>
<feature type="domain" description="Solute-binding protein family 5" evidence="1">
    <location>
        <begin position="128"/>
        <end position="549"/>
    </location>
</feature>
<dbReference type="STRING" id="408015.SXIM_41620"/>
<dbReference type="PATRIC" id="fig|408015.6.peg.4216"/>
<name>A0A0F7CQ00_9ACTN</name>
<dbReference type="Pfam" id="PF00496">
    <property type="entry name" value="SBP_bac_5"/>
    <property type="match status" value="1"/>
</dbReference>
<dbReference type="EMBL" id="CP009922">
    <property type="protein sequence ID" value="AKG45546.1"/>
    <property type="molecule type" value="Genomic_DNA"/>
</dbReference>
<sequence>MNAMTRRSWQFDRRRFLAAGGAVTLGAGALGALSACTLSPEGGGSDGGTTDAEGEAPELKRLVDEGKLPPLAERIPAKPLVVTPVDEVGRYGGTWRNALIGAGDTFRLQFTLGYENLVRWDLDWKATVPNVAESVTVNEDATRFTFVLREGMKWSDGEPFTVDDVLFAFHDIAMNKAVIPDTPGHLSVDGEPARLERIDDLTLEFTFAAPRALFLEQLASGPSDMLTRLPRHYLSQFHPDYAEDAEQAARDLDYSGAMELLQDAMYAGALWTNPALPRLHAWIPGNAVGDGTRMRFQRNPYYWKVDTAGNQLPYLNGIDFAMVQDSEVLLLNVLQGEIDMLDRHVNTTRNKPVLAAERESGGYRFFDLVPDKLNTLTIMLNLTCQDEAKREVFQNRDFRIGLSHAINRLELITTVHARQGEPWQVAPLRESELFDEEMAKQYTAFDLDLANEYLDRTGWTRRNGEGIRLGPDGRPISFRVLVGTGAGKPELADALELIRPGWRTVGVDMRVQNEDETLRTQLIQANEHQALVWDGDGGLDTVNTPGFFMPEWGDNSAFCPDWFTWLATEGADGQEPPEPAKEQYRIYHEQIAAEPDRERRNALMREILDIAKEQFWTIGVSTALPGYGIVGEHFRNMVQQTYFAGKFPYPGVTNPEQYYLDSDS</sequence>
<dbReference type="InterPro" id="IPR006311">
    <property type="entry name" value="TAT_signal"/>
</dbReference>
<dbReference type="Proteomes" id="UP000034034">
    <property type="component" value="Chromosome"/>
</dbReference>
<dbReference type="RefSeq" id="WP_078846992.1">
    <property type="nucleotide sequence ID" value="NZ_CP009922.3"/>
</dbReference>
<gene>
    <name evidence="2" type="ORF">SXIM_41620</name>
</gene>
<dbReference type="GO" id="GO:0015833">
    <property type="term" value="P:peptide transport"/>
    <property type="evidence" value="ECO:0007669"/>
    <property type="project" value="TreeGrafter"/>
</dbReference>
<dbReference type="AlphaFoldDB" id="A0A0F7CQ00"/>
<accession>A0A0F7CQ00</accession>
<dbReference type="InterPro" id="IPR039424">
    <property type="entry name" value="SBP_5"/>
</dbReference>
<keyword evidence="3" id="KW-1185">Reference proteome</keyword>
<proteinExistence type="predicted"/>
<evidence type="ECO:0000313" key="2">
    <source>
        <dbReference type="EMBL" id="AKG45546.1"/>
    </source>
</evidence>
<dbReference type="PANTHER" id="PTHR30290:SF62">
    <property type="entry name" value="OLIGOPEPTIDE ABC TRANSPORTER, PERIPLASMIC OLIGOPEPTIDE-BINDING PROTEIN"/>
    <property type="match status" value="1"/>
</dbReference>
<reference evidence="2" key="1">
    <citation type="submission" date="2019-08" db="EMBL/GenBank/DDBJ databases">
        <title>Complete genome sequence of a mangrove-derived Streptomyces xiamenensis.</title>
        <authorList>
            <person name="Xu J."/>
        </authorList>
    </citation>
    <scope>NUCLEOTIDE SEQUENCE</scope>
    <source>
        <strain evidence="2">318</strain>
    </source>
</reference>
<protein>
    <submittedName>
        <fullName evidence="2">Extracellular solute-binding protein family 5</fullName>
    </submittedName>
</protein>